<sequence>MRVLFPHLPKCAGTSIRAALESDTRYRADYHHHPTWQCEADLRAGREAQARLIARLRDEASWIVFGHFAPREYYGLDFDCQILVLREPLARVVSHYGYVRDVLPDNEVTVRRHPEVRAIKDGRMTIEEFVELEHVRHFYGRCYLADLRVDERLVVLPAERLDVTMAAVGSLLGLRPAPPAWLNRGPGGGKHEALRERLQDDIALCEALMSHPNPALARGR</sequence>
<evidence type="ECO:0000313" key="1">
    <source>
        <dbReference type="EMBL" id="TCP02517.1"/>
    </source>
</evidence>
<evidence type="ECO:0008006" key="3">
    <source>
        <dbReference type="Google" id="ProtNLM"/>
    </source>
</evidence>
<organism evidence="1 2">
    <name type="scientific">Rubrivivax gelatinosus</name>
    <name type="common">Rhodocyclus gelatinosus</name>
    <name type="synonym">Rhodopseudomonas gelatinosa</name>
    <dbReference type="NCBI Taxonomy" id="28068"/>
    <lineage>
        <taxon>Bacteria</taxon>
        <taxon>Pseudomonadati</taxon>
        <taxon>Pseudomonadota</taxon>
        <taxon>Betaproteobacteria</taxon>
        <taxon>Burkholderiales</taxon>
        <taxon>Sphaerotilaceae</taxon>
        <taxon>Rubrivivax</taxon>
    </lineage>
</organism>
<dbReference type="Proteomes" id="UP000295106">
    <property type="component" value="Unassembled WGS sequence"/>
</dbReference>
<name>A0A4R2MD17_RUBGE</name>
<comment type="caution">
    <text evidence="1">The sequence shown here is derived from an EMBL/GenBank/DDBJ whole genome shotgun (WGS) entry which is preliminary data.</text>
</comment>
<dbReference type="SUPFAM" id="SSF52540">
    <property type="entry name" value="P-loop containing nucleoside triphosphate hydrolases"/>
    <property type="match status" value="1"/>
</dbReference>
<dbReference type="AlphaFoldDB" id="A0A4R2MD17"/>
<dbReference type="InterPro" id="IPR027417">
    <property type="entry name" value="P-loop_NTPase"/>
</dbReference>
<gene>
    <name evidence="1" type="ORF">EV684_10679</name>
</gene>
<accession>A0A4R2MD17</accession>
<reference evidence="1 2" key="1">
    <citation type="submission" date="2019-03" db="EMBL/GenBank/DDBJ databases">
        <title>Genomic Encyclopedia of Type Strains, Phase IV (KMG-IV): sequencing the most valuable type-strain genomes for metagenomic binning, comparative biology and taxonomic classification.</title>
        <authorList>
            <person name="Goeker M."/>
        </authorList>
    </citation>
    <scope>NUCLEOTIDE SEQUENCE [LARGE SCALE GENOMIC DNA]</scope>
    <source>
        <strain evidence="1 2">DSM 1709</strain>
    </source>
</reference>
<protein>
    <recommendedName>
        <fullName evidence="3">Sulfotransferase family protein</fullName>
    </recommendedName>
</protein>
<dbReference type="OrthoDB" id="7251180at2"/>
<dbReference type="EMBL" id="SLXD01000006">
    <property type="protein sequence ID" value="TCP02517.1"/>
    <property type="molecule type" value="Genomic_DNA"/>
</dbReference>
<dbReference type="Gene3D" id="3.40.50.300">
    <property type="entry name" value="P-loop containing nucleotide triphosphate hydrolases"/>
    <property type="match status" value="1"/>
</dbReference>
<proteinExistence type="predicted"/>
<dbReference type="RefSeq" id="WP_132647044.1">
    <property type="nucleotide sequence ID" value="NZ_NRRI01000018.1"/>
</dbReference>
<evidence type="ECO:0000313" key="2">
    <source>
        <dbReference type="Proteomes" id="UP000295106"/>
    </source>
</evidence>